<keyword evidence="2" id="KW-1185">Reference proteome</keyword>
<sequence>METFNLQLPRTLLLDDSKTRFSAVRDILPVQMHGILAQDPTLVEILGLLSALVVLMRVPDVQLRPLQITVQIAPAPPMRAQKPLGHGNLERLARYHISFDALVFAAEEAVPRQLLRGAGGGGTSRLSTLPISMPIPIRLAAASSSRVRRRPLGSCSRAARPGRTRR</sequence>
<dbReference type="GeneID" id="92075701"/>
<dbReference type="Proteomes" id="UP001391051">
    <property type="component" value="Unassembled WGS sequence"/>
</dbReference>
<dbReference type="RefSeq" id="XP_066702501.1">
    <property type="nucleotide sequence ID" value="XM_066842639.1"/>
</dbReference>
<evidence type="ECO:0000313" key="1">
    <source>
        <dbReference type="EMBL" id="KAK7957195.1"/>
    </source>
</evidence>
<name>A0ABR1QKD9_9PEZI</name>
<organism evidence="1 2">
    <name type="scientific">Apiospora aurea</name>
    <dbReference type="NCBI Taxonomy" id="335848"/>
    <lineage>
        <taxon>Eukaryota</taxon>
        <taxon>Fungi</taxon>
        <taxon>Dikarya</taxon>
        <taxon>Ascomycota</taxon>
        <taxon>Pezizomycotina</taxon>
        <taxon>Sordariomycetes</taxon>
        <taxon>Xylariomycetidae</taxon>
        <taxon>Amphisphaeriales</taxon>
        <taxon>Apiosporaceae</taxon>
        <taxon>Apiospora</taxon>
    </lineage>
</organism>
<dbReference type="EMBL" id="JAQQWE010000004">
    <property type="protein sequence ID" value="KAK7957195.1"/>
    <property type="molecule type" value="Genomic_DNA"/>
</dbReference>
<evidence type="ECO:0000313" key="2">
    <source>
        <dbReference type="Proteomes" id="UP001391051"/>
    </source>
</evidence>
<gene>
    <name evidence="1" type="ORF">PG986_006417</name>
</gene>
<reference evidence="1 2" key="1">
    <citation type="submission" date="2023-01" db="EMBL/GenBank/DDBJ databases">
        <title>Analysis of 21 Apiospora genomes using comparative genomics revels a genus with tremendous synthesis potential of carbohydrate active enzymes and secondary metabolites.</title>
        <authorList>
            <person name="Sorensen T."/>
        </authorList>
    </citation>
    <scope>NUCLEOTIDE SEQUENCE [LARGE SCALE GENOMIC DNA]</scope>
    <source>
        <strain evidence="1 2">CBS 24483</strain>
    </source>
</reference>
<accession>A0ABR1QKD9</accession>
<protein>
    <submittedName>
        <fullName evidence="1">Uncharacterized protein</fullName>
    </submittedName>
</protein>
<proteinExistence type="predicted"/>
<comment type="caution">
    <text evidence="1">The sequence shown here is derived from an EMBL/GenBank/DDBJ whole genome shotgun (WGS) entry which is preliminary data.</text>
</comment>